<evidence type="ECO:0000313" key="2">
    <source>
        <dbReference type="Proteomes" id="UP000192408"/>
    </source>
</evidence>
<dbReference type="RefSeq" id="WP_084256536.1">
    <property type="nucleotide sequence ID" value="NZ_FWWV01000009.1"/>
</dbReference>
<gene>
    <name evidence="1" type="ORF">SAMN05660772_02053</name>
</gene>
<accession>A0A1W1UMV6</accession>
<organism evidence="1 2">
    <name type="scientific">Pasteurella testudinis DSM 23072</name>
    <dbReference type="NCBI Taxonomy" id="1122938"/>
    <lineage>
        <taxon>Bacteria</taxon>
        <taxon>Pseudomonadati</taxon>
        <taxon>Pseudomonadota</taxon>
        <taxon>Gammaproteobacteria</taxon>
        <taxon>Pasteurellales</taxon>
        <taxon>Pasteurellaceae</taxon>
        <taxon>Pasteurella</taxon>
    </lineage>
</organism>
<sequence length="81" mass="9832">MSKVKMSFSIEVDDNILIKHSIEQEQVTSFHKDREFAEEVINKLNTFYTGLNIYHQDWEDLKRSKKMYQEHLQQKQENEIV</sequence>
<dbReference type="EMBL" id="FWWV01000009">
    <property type="protein sequence ID" value="SMB82319.1"/>
    <property type="molecule type" value="Genomic_DNA"/>
</dbReference>
<name>A0A1W1UMV6_9PAST</name>
<dbReference type="AlphaFoldDB" id="A0A1W1UMV6"/>
<proteinExistence type="predicted"/>
<evidence type="ECO:0000313" key="1">
    <source>
        <dbReference type="EMBL" id="SMB82319.1"/>
    </source>
</evidence>
<dbReference type="STRING" id="1122938.SAMN05660772_02053"/>
<keyword evidence="2" id="KW-1185">Reference proteome</keyword>
<dbReference type="Proteomes" id="UP000192408">
    <property type="component" value="Unassembled WGS sequence"/>
</dbReference>
<protein>
    <submittedName>
        <fullName evidence="1">Uncharacterized protein</fullName>
    </submittedName>
</protein>
<reference evidence="2" key="1">
    <citation type="submission" date="2017-04" db="EMBL/GenBank/DDBJ databases">
        <authorList>
            <person name="Varghese N."/>
            <person name="Submissions S."/>
        </authorList>
    </citation>
    <scope>NUCLEOTIDE SEQUENCE [LARGE SCALE GENOMIC DNA]</scope>
    <source>
        <strain evidence="2">DSM 23072</strain>
    </source>
</reference>